<feature type="compositionally biased region" description="Low complexity" evidence="2">
    <location>
        <begin position="274"/>
        <end position="288"/>
    </location>
</feature>
<feature type="compositionally biased region" description="Basic and acidic residues" evidence="2">
    <location>
        <begin position="809"/>
        <end position="828"/>
    </location>
</feature>
<feature type="compositionally biased region" description="Polar residues" evidence="2">
    <location>
        <begin position="224"/>
        <end position="234"/>
    </location>
</feature>
<feature type="compositionally biased region" description="Polar residues" evidence="2">
    <location>
        <begin position="496"/>
        <end position="507"/>
    </location>
</feature>
<feature type="compositionally biased region" description="Polar residues" evidence="2">
    <location>
        <begin position="380"/>
        <end position="390"/>
    </location>
</feature>
<keyword evidence="3" id="KW-1185">Reference proteome</keyword>
<feature type="compositionally biased region" description="Low complexity" evidence="2">
    <location>
        <begin position="508"/>
        <end position="522"/>
    </location>
</feature>
<evidence type="ECO:0000256" key="1">
    <source>
        <dbReference type="SAM" id="Coils"/>
    </source>
</evidence>
<dbReference type="InterPro" id="IPR017956">
    <property type="entry name" value="AT_hook_DNA-bd_motif"/>
</dbReference>
<feature type="compositionally biased region" description="Low complexity" evidence="2">
    <location>
        <begin position="313"/>
        <end position="327"/>
    </location>
</feature>
<feature type="compositionally biased region" description="Low complexity" evidence="2">
    <location>
        <begin position="863"/>
        <end position="883"/>
    </location>
</feature>
<reference evidence="4" key="1">
    <citation type="submission" date="2025-08" db="UniProtKB">
        <authorList>
            <consortium name="RefSeq"/>
        </authorList>
    </citation>
    <scope>IDENTIFICATION</scope>
    <source>
        <tissue evidence="4">Testes</tissue>
    </source>
</reference>
<feature type="compositionally biased region" description="Low complexity" evidence="2">
    <location>
        <begin position="391"/>
        <end position="405"/>
    </location>
</feature>
<feature type="region of interest" description="Disordered" evidence="2">
    <location>
        <begin position="694"/>
        <end position="775"/>
    </location>
</feature>
<feature type="region of interest" description="Disordered" evidence="2">
    <location>
        <begin position="849"/>
        <end position="889"/>
    </location>
</feature>
<feature type="compositionally biased region" description="Polar residues" evidence="2">
    <location>
        <begin position="457"/>
        <end position="481"/>
    </location>
</feature>
<feature type="coiled-coil region" evidence="1">
    <location>
        <begin position="1527"/>
        <end position="1575"/>
    </location>
</feature>
<dbReference type="RefSeq" id="XP_006816545.1">
    <property type="nucleotide sequence ID" value="XM_006816482.1"/>
</dbReference>
<keyword evidence="1" id="KW-0175">Coiled coil</keyword>
<organism evidence="3 4">
    <name type="scientific">Saccoglossus kowalevskii</name>
    <name type="common">Acorn worm</name>
    <dbReference type="NCBI Taxonomy" id="10224"/>
    <lineage>
        <taxon>Eukaryota</taxon>
        <taxon>Metazoa</taxon>
        <taxon>Hemichordata</taxon>
        <taxon>Enteropneusta</taxon>
        <taxon>Harrimaniidae</taxon>
        <taxon>Saccoglossus</taxon>
    </lineage>
</organism>
<feature type="region of interest" description="Disordered" evidence="2">
    <location>
        <begin position="25"/>
        <end position="54"/>
    </location>
</feature>
<dbReference type="SMART" id="SM00384">
    <property type="entry name" value="AT_hook"/>
    <property type="match status" value="2"/>
</dbReference>
<feature type="compositionally biased region" description="Basic and acidic residues" evidence="2">
    <location>
        <begin position="1272"/>
        <end position="1283"/>
    </location>
</feature>
<sequence>MESADKQVSDADMYWVHQFRRFVPSSGEAESSITPALKDKLKTQDLNQQQEKEEKLSLKEQRCDATVEKLSSKYVQTEKNNVCHNILVDVHNSESRKQYLDSSEKSSTVAAPKEPVSIHRLTPETSQQTVHTPKLKVSHQPVRGAFYSQLSVPRNTVTPMASQAKTMQKITRSSELFVKPAQSPQPPTCTLTSNASQGETTQQSTQSSESCKNPAQSPEPEVSYKSTCTVTSNASQGETTQQSTQSSESCKNPAQSPEPEVSYQSTCTLASNASQGETTQQSTQSSESCKNPAQSPEPEVSYQSTCTLTSNASEGETTQQSTQSSESCKNPAQSPEPEISYQSTCTLASNASQGETTQQSTQSSESCKNPAQSPEPEISYKSTCTLTSNASQGETTQQSTHSSESCKNPAQSPEPEVSYQSTCALTSNASQGETTQQSTQSSESCKNPAQSPEPEVSYQSTSALTSNASQGETTQQSTQLSEPCKNPAQSPEPEISYQSTCTLTSNASQGETTQQSTQSPESCKNPAQSPEPEISYQSTCTLASNASQGETTQQSTQLSEPCKNPAQSSTPEVSYQSTSTLMSNASKQPEQEESYVEIVGEIISITTPGDRQDSSHETSKKPLSKTAAGPVPPAVGPIPIKPLPPAKQDKKSEIICIDSDSDSDIEIISEHKSPSLDDFNDQYWMLQSQRFVKKSSDKTTINKKKKHSVKSKKNDGTKKLVKKRDVGKQNKASKAKTKKRKKGNEEIIKRPQRRTRWSSIHQLKPPEKESLIGKEVEGDVDEYLAEKCSDSDSDSDWFPTSESDSDSDWCPKRPKDKLHNTSLDKKDQLSQINSQTEVENNQGIGTACVLSPDEQSKKGDTASSTLSPSSTNNTSLKSNQKKQVSSSFSDQTVTRIILKTLENNSGTTKSAEGTLLASEMKATSPAKHSSETCLDPHDMINDCKLAESPVIQSEESHKSHGKCIDSKHSENQILQQNNVSHKNPALNEPAEDSGTVQDYSSDEVQYNNNIRNDVHELLNEFSPSNKQVTPGTSEMTSKPLQEVGMSDSWVDQDVAMDDYWVDQVQRFLPKVSDDTSCNFTKSPLKTKKTVKQKKVWPQEQISKKKHVGSESTSTKPNINKNKSLDTSLKSMKTTAKRGRGRPRKVSTEQPGQQNCKEQLITTFSETFKNTSTMLPKKELSLLHNTHKPSAGPEPFETSALVETSSTILKTSAIKEKERLQQLCRKQPLQQSNEPHHATDIQPKNITHSESLPPGQFETATQKRRRGRPCKQNKQESKKQKESALGETIEDASTPSTKEATCSEHIQTEANKTCYPKLTAKEIKAFSHGNKLPEIKTEPLEEEFVTPINDRELDTDGSPSAGYDEEKSDLFHLLHPPNNDQNDKLTETNSTDYWINESHRFVKPKKKCSSEGGVELDNSYNTQLPVVQNLKYVQSFQLEHEEAPQRQGTAELQQKRENHQTKHEQQSDQHDPEHNLVLPSPNSNYQSREQSQLQIQQSSCSIQSIQQSPEQLADTFVKRQRQIDDNLVETLLQQLKQSKQLLQMYSEQIQNQQVLLQKLQDQQQQFREQHSSLSGEMQPQPQLHVHNQLQQDLESQLQNQKDILFQQESQLQDILDKNALDEHNVKTAKDNTDAQMVYIGDNQPVMLDSHVEVQSSVKLSLMNQYTSHQAQASRQPQHTIVSDQQVNAGAVQQLTQRQLQFEQQQLKENLIQHVPIDLPQVSLSTQHIQQQMPFNQQEQLINQLQQQERSNVQKQIPIHNPHQVPFNQHVEQQQMQVNQLQHQMASNQQQMPVWQSQQVGSPSNAYNVNRIPTNQYEQQVSVTPLLQEPRSVCQLEQQMQPATYDPLINQQNQQQSITQHDGVTQLTPRQSEPLEQWNKAEALKRLLIERRQTQRNCQPGQCLKQSVKTNQQSKEDHLLSVCCQKEQESGAWQQQLRSTIHKDKGSQGQSTFAPVQIHAPFQQQQQQQQPIPNQRELYQQLSPQFSSVNTFSSKPM</sequence>
<feature type="compositionally biased region" description="Basic residues" evidence="2">
    <location>
        <begin position="731"/>
        <end position="742"/>
    </location>
</feature>
<feature type="compositionally biased region" description="Basic and acidic residues" evidence="2">
    <location>
        <begin position="1452"/>
        <end position="1473"/>
    </location>
</feature>
<feature type="region of interest" description="Disordered" evidence="2">
    <location>
        <begin position="178"/>
        <end position="653"/>
    </location>
</feature>
<feature type="compositionally biased region" description="Low complexity" evidence="2">
    <location>
        <begin position="196"/>
        <end position="210"/>
    </location>
</feature>
<feature type="compositionally biased region" description="Low complexity" evidence="2">
    <location>
        <begin position="430"/>
        <end position="444"/>
    </location>
</feature>
<feature type="compositionally biased region" description="Polar residues" evidence="2">
    <location>
        <begin position="301"/>
        <end position="312"/>
    </location>
</feature>
<dbReference type="Proteomes" id="UP000694865">
    <property type="component" value="Unplaced"/>
</dbReference>
<evidence type="ECO:0000313" key="3">
    <source>
        <dbReference type="Proteomes" id="UP000694865"/>
    </source>
</evidence>
<feature type="region of interest" description="Disordered" evidence="2">
    <location>
        <begin position="1226"/>
        <end position="1303"/>
    </location>
</feature>
<feature type="region of interest" description="Disordered" evidence="2">
    <location>
        <begin position="787"/>
        <end position="828"/>
    </location>
</feature>
<feature type="compositionally biased region" description="Basic residues" evidence="2">
    <location>
        <begin position="1261"/>
        <end position="1270"/>
    </location>
</feature>
<feature type="compositionally biased region" description="Low complexity" evidence="2">
    <location>
        <begin position="352"/>
        <end position="366"/>
    </location>
</feature>
<accession>A0ABM0M954</accession>
<feature type="region of interest" description="Disordered" evidence="2">
    <location>
        <begin position="1088"/>
        <end position="1154"/>
    </location>
</feature>
<feature type="region of interest" description="Disordered" evidence="2">
    <location>
        <begin position="1439"/>
        <end position="1491"/>
    </location>
</feature>
<dbReference type="GeneID" id="102803726"/>
<feature type="compositionally biased region" description="Polar residues" evidence="2">
    <location>
        <begin position="340"/>
        <end position="351"/>
    </location>
</feature>
<feature type="compositionally biased region" description="Polar residues" evidence="2">
    <location>
        <begin position="418"/>
        <end position="429"/>
    </location>
</feature>
<feature type="compositionally biased region" description="Basic residues" evidence="2">
    <location>
        <begin position="1134"/>
        <end position="1144"/>
    </location>
</feature>
<name>A0ABM0M954_SACKO</name>
<protein>
    <submittedName>
        <fullName evidence="4">Interaptin-like</fullName>
    </submittedName>
</protein>
<proteinExistence type="predicted"/>
<feature type="compositionally biased region" description="Pro residues" evidence="2">
    <location>
        <begin position="630"/>
        <end position="645"/>
    </location>
</feature>
<feature type="compositionally biased region" description="Basic residues" evidence="2">
    <location>
        <begin position="701"/>
        <end position="711"/>
    </location>
</feature>
<feature type="compositionally biased region" description="Low complexity" evidence="2">
    <location>
        <begin position="235"/>
        <end position="249"/>
    </location>
</feature>
<feature type="compositionally biased region" description="Polar residues" evidence="2">
    <location>
        <begin position="262"/>
        <end position="273"/>
    </location>
</feature>
<feature type="compositionally biased region" description="Basic and acidic residues" evidence="2">
    <location>
        <begin position="764"/>
        <end position="775"/>
    </location>
</feature>
<evidence type="ECO:0000313" key="4">
    <source>
        <dbReference type="RefSeq" id="XP_006816545.1"/>
    </source>
</evidence>
<feature type="compositionally biased region" description="Polar residues" evidence="2">
    <location>
        <begin position="535"/>
        <end position="588"/>
    </location>
</feature>
<feature type="compositionally biased region" description="Polar residues" evidence="2">
    <location>
        <begin position="1109"/>
        <end position="1133"/>
    </location>
</feature>
<feature type="compositionally biased region" description="Basic and acidic residues" evidence="2">
    <location>
        <begin position="610"/>
        <end position="620"/>
    </location>
</feature>
<gene>
    <name evidence="4" type="primary">LOC102803726</name>
</gene>
<feature type="compositionally biased region" description="Polar residues" evidence="2">
    <location>
        <begin position="1290"/>
        <end position="1303"/>
    </location>
</feature>
<evidence type="ECO:0000256" key="2">
    <source>
        <dbReference type="SAM" id="MobiDB-lite"/>
    </source>
</evidence>
<feature type="compositionally biased region" description="Basic and acidic residues" evidence="2">
    <location>
        <begin position="712"/>
        <end position="728"/>
    </location>
</feature>